<feature type="binding site" evidence="12 15">
    <location>
        <position position="185"/>
    </location>
    <ligand>
        <name>NAD(+)</name>
        <dbReference type="ChEBI" id="CHEBI:57540"/>
    </ligand>
</feature>
<dbReference type="Pfam" id="PF00815">
    <property type="entry name" value="Histidinol_dh"/>
    <property type="match status" value="1"/>
</dbReference>
<evidence type="ECO:0000256" key="10">
    <source>
        <dbReference type="ARBA" id="ARBA00023102"/>
    </source>
</evidence>
<dbReference type="CDD" id="cd06572">
    <property type="entry name" value="Histidinol_dh"/>
    <property type="match status" value="1"/>
</dbReference>
<keyword evidence="7 12" id="KW-0862">Zinc</keyword>
<evidence type="ECO:0000256" key="18">
    <source>
        <dbReference type="RuleBase" id="RU004175"/>
    </source>
</evidence>
<dbReference type="PRINTS" id="PR00083">
    <property type="entry name" value="HOLDHDRGNASE"/>
</dbReference>
<feature type="binding site" evidence="12 16">
    <location>
        <position position="234"/>
    </location>
    <ligand>
        <name>substrate</name>
    </ligand>
</feature>
<evidence type="ECO:0000256" key="16">
    <source>
        <dbReference type="PIRSR" id="PIRSR000099-3"/>
    </source>
</evidence>
<proteinExistence type="inferred from homology"/>
<dbReference type="UniPathway" id="UPA00031">
    <property type="reaction ID" value="UER00014"/>
</dbReference>
<evidence type="ECO:0000256" key="1">
    <source>
        <dbReference type="ARBA" id="ARBA00003850"/>
    </source>
</evidence>
<dbReference type="Gene3D" id="1.20.5.1300">
    <property type="match status" value="1"/>
</dbReference>
<dbReference type="FunFam" id="3.40.50.1980:FF:000001">
    <property type="entry name" value="Histidinol dehydrogenase"/>
    <property type="match status" value="1"/>
</dbReference>
<evidence type="ECO:0000256" key="4">
    <source>
        <dbReference type="ARBA" id="ARBA00012965"/>
    </source>
</evidence>
<comment type="pathway">
    <text evidence="2 12">Amino-acid biosynthesis; L-histidine biosynthesis; L-histidine from 5-phospho-alpha-D-ribose 1-diphosphate: step 9/9.</text>
</comment>
<dbReference type="GO" id="GO:0008270">
    <property type="term" value="F:zinc ion binding"/>
    <property type="evidence" value="ECO:0007669"/>
    <property type="project" value="UniProtKB-UniRule"/>
</dbReference>
<dbReference type="FunFam" id="1.20.5.1300:FF:000001">
    <property type="entry name" value="Histidine biosynthesis trifunctional protein"/>
    <property type="match status" value="1"/>
</dbReference>
<evidence type="ECO:0000256" key="8">
    <source>
        <dbReference type="ARBA" id="ARBA00023002"/>
    </source>
</evidence>
<feature type="binding site" evidence="12 17">
    <location>
        <position position="357"/>
    </location>
    <ligand>
        <name>Zn(2+)</name>
        <dbReference type="ChEBI" id="CHEBI:29105"/>
    </ligand>
</feature>
<dbReference type="InterPro" id="IPR022695">
    <property type="entry name" value="Histidinol_DH_monofunct"/>
</dbReference>
<evidence type="ECO:0000313" key="19">
    <source>
        <dbReference type="EMBL" id="SKA61028.1"/>
    </source>
</evidence>
<dbReference type="InterPro" id="IPR012131">
    <property type="entry name" value="Hstdl_DH"/>
</dbReference>
<comment type="catalytic activity">
    <reaction evidence="11 12">
        <text>L-histidinol + 2 NAD(+) + H2O = L-histidine + 2 NADH + 3 H(+)</text>
        <dbReference type="Rhea" id="RHEA:20641"/>
        <dbReference type="ChEBI" id="CHEBI:15377"/>
        <dbReference type="ChEBI" id="CHEBI:15378"/>
        <dbReference type="ChEBI" id="CHEBI:57540"/>
        <dbReference type="ChEBI" id="CHEBI:57595"/>
        <dbReference type="ChEBI" id="CHEBI:57699"/>
        <dbReference type="ChEBI" id="CHEBI:57945"/>
        <dbReference type="EC" id="1.1.1.23"/>
    </reaction>
</comment>
<dbReference type="PANTHER" id="PTHR21256:SF2">
    <property type="entry name" value="HISTIDINE BIOSYNTHESIS TRIFUNCTIONAL PROTEIN"/>
    <property type="match status" value="1"/>
</dbReference>
<feature type="binding site" evidence="12 17">
    <location>
        <position position="256"/>
    </location>
    <ligand>
        <name>Zn(2+)</name>
        <dbReference type="ChEBI" id="CHEBI:29105"/>
    </ligand>
</feature>
<comment type="cofactor">
    <cofactor evidence="12 17">
        <name>Zn(2+)</name>
        <dbReference type="ChEBI" id="CHEBI:29105"/>
    </cofactor>
    <text evidence="12 17">Binds 1 zinc ion per subunit.</text>
</comment>
<organism evidence="19 20">
    <name type="scientific">Succinivibrio dextrinosolvens DSM 3072</name>
    <dbReference type="NCBI Taxonomy" id="1123324"/>
    <lineage>
        <taxon>Bacteria</taxon>
        <taxon>Pseudomonadati</taxon>
        <taxon>Pseudomonadota</taxon>
        <taxon>Gammaproteobacteria</taxon>
        <taxon>Aeromonadales</taxon>
        <taxon>Succinivibrionaceae</taxon>
        <taxon>Succinivibrio</taxon>
    </lineage>
</organism>
<feature type="binding site" evidence="12 16">
    <location>
        <position position="411"/>
    </location>
    <ligand>
        <name>substrate</name>
    </ligand>
</feature>
<dbReference type="STRING" id="83771.SAMN02910357_00192"/>
<feature type="binding site" evidence="12 15">
    <location>
        <position position="208"/>
    </location>
    <ligand>
        <name>NAD(+)</name>
        <dbReference type="ChEBI" id="CHEBI:57540"/>
    </ligand>
</feature>
<dbReference type="GO" id="GO:0051287">
    <property type="term" value="F:NAD binding"/>
    <property type="evidence" value="ECO:0007669"/>
    <property type="project" value="InterPro"/>
</dbReference>
<evidence type="ECO:0000256" key="15">
    <source>
        <dbReference type="PIRSR" id="PIRSR000099-2"/>
    </source>
</evidence>
<dbReference type="GO" id="GO:0004399">
    <property type="term" value="F:histidinol dehydrogenase activity"/>
    <property type="evidence" value="ECO:0007669"/>
    <property type="project" value="UniProtKB-UniRule"/>
</dbReference>
<keyword evidence="20" id="KW-1185">Reference proteome</keyword>
<dbReference type="SUPFAM" id="SSF53720">
    <property type="entry name" value="ALDH-like"/>
    <property type="match status" value="1"/>
</dbReference>
<dbReference type="InterPro" id="IPR016161">
    <property type="entry name" value="Ald_DH/histidinol_DH"/>
</dbReference>
<dbReference type="PIRSF" id="PIRSF000099">
    <property type="entry name" value="Histidinol_dh"/>
    <property type="match status" value="1"/>
</dbReference>
<comment type="similarity">
    <text evidence="3 12 13 18">Belongs to the histidinol dehydrogenase family.</text>
</comment>
<feature type="binding site" evidence="12 16">
    <location>
        <position position="259"/>
    </location>
    <ligand>
        <name>substrate</name>
    </ligand>
</feature>
<comment type="function">
    <text evidence="1 12">Catalyzes the sequential NAD-dependent oxidations of L-histidinol to L-histidinaldehyde and then to L-histidine.</text>
</comment>
<dbReference type="EMBL" id="FUXX01000013">
    <property type="protein sequence ID" value="SKA61028.1"/>
    <property type="molecule type" value="Genomic_DNA"/>
</dbReference>
<evidence type="ECO:0000256" key="14">
    <source>
        <dbReference type="PIRSR" id="PIRSR000099-1"/>
    </source>
</evidence>
<dbReference type="HAMAP" id="MF_01024">
    <property type="entry name" value="HisD"/>
    <property type="match status" value="1"/>
</dbReference>
<evidence type="ECO:0000256" key="9">
    <source>
        <dbReference type="ARBA" id="ARBA00023027"/>
    </source>
</evidence>
<evidence type="ECO:0000256" key="12">
    <source>
        <dbReference type="HAMAP-Rule" id="MF_01024"/>
    </source>
</evidence>
<keyword evidence="6 12" id="KW-0479">Metal-binding</keyword>
<feature type="binding site" evidence="12 16">
    <location>
        <position position="416"/>
    </location>
    <ligand>
        <name>substrate</name>
    </ligand>
</feature>
<feature type="binding site" evidence="12 15">
    <location>
        <position position="127"/>
    </location>
    <ligand>
        <name>NAD(+)</name>
        <dbReference type="ChEBI" id="CHEBI:57540"/>
    </ligand>
</feature>
<dbReference type="GO" id="GO:0000105">
    <property type="term" value="P:L-histidine biosynthetic process"/>
    <property type="evidence" value="ECO:0007669"/>
    <property type="project" value="UniProtKB-UniRule"/>
</dbReference>
<evidence type="ECO:0000256" key="5">
    <source>
        <dbReference type="ARBA" id="ARBA00022605"/>
    </source>
</evidence>
<evidence type="ECO:0000256" key="13">
    <source>
        <dbReference type="PIRNR" id="PIRNR000099"/>
    </source>
</evidence>
<evidence type="ECO:0000256" key="7">
    <source>
        <dbReference type="ARBA" id="ARBA00022833"/>
    </source>
</evidence>
<keyword evidence="5 12" id="KW-0028">Amino-acid biosynthesis</keyword>
<protein>
    <recommendedName>
        <fullName evidence="4 12">Histidinol dehydrogenase</fullName>
        <shortName evidence="12">HDH</shortName>
        <ecNumber evidence="4 12">1.1.1.23</ecNumber>
    </recommendedName>
</protein>
<dbReference type="Proteomes" id="UP000242432">
    <property type="component" value="Unassembled WGS sequence"/>
</dbReference>
<keyword evidence="9 12" id="KW-0520">NAD</keyword>
<evidence type="ECO:0000256" key="6">
    <source>
        <dbReference type="ARBA" id="ARBA00022723"/>
    </source>
</evidence>
<dbReference type="AlphaFoldDB" id="A0A1T4V7R1"/>
<feature type="binding site" evidence="12 16">
    <location>
        <position position="357"/>
    </location>
    <ligand>
        <name>substrate</name>
    </ligand>
</feature>
<keyword evidence="8 12" id="KW-0560">Oxidoreductase</keyword>
<feature type="active site" description="Proton acceptor" evidence="12 14">
    <location>
        <position position="324"/>
    </location>
</feature>
<sequence>MEVKIWKELSSKEQEAALMRPAQASSDKIREIVTSIISRIRKEGDTALFEYSKTLDKFEGENIEWTAEEISAACKRVDADLKKAIDTAYENIAKFHAEQKPHHIKLETFPGIVCETHTHPIDSVGLYVPGGSAPLVSTALMLAVPAKIAQCPEVILCSPPPISDAIIYAASKAGVKRIFNLGGAQAIAAMAYGTESVPKVLKIFGPGNQFVTMAKRIVSNDAQGASIDMPAGPSEVLVIASDSANPEYIAADLLSQAEHGPDSQVILIALSQEFANKVMQKVDEQLEALPRKEIALKALSKSTALVVDSLDEAAELSNRYAPEHLILQIDDPDSLIGKLRNAGSIFVGAYTPESLGDYASGTNHTLPTYGYAKTFSALGTDDYRRRYTIQRASKEGLKEISKTVTTMASAEGLDAHRNAVVVRVKDI</sequence>
<evidence type="ECO:0000256" key="3">
    <source>
        <dbReference type="ARBA" id="ARBA00010178"/>
    </source>
</evidence>
<dbReference type="PROSITE" id="PS00611">
    <property type="entry name" value="HISOL_DEHYDROGENASE"/>
    <property type="match status" value="1"/>
</dbReference>
<feature type="binding site" evidence="12 17">
    <location>
        <position position="259"/>
    </location>
    <ligand>
        <name>Zn(2+)</name>
        <dbReference type="ChEBI" id="CHEBI:29105"/>
    </ligand>
</feature>
<gene>
    <name evidence="12" type="primary">hisD</name>
    <name evidence="19" type="ORF">SAMN02745213_01000</name>
</gene>
<dbReference type="GO" id="GO:0005829">
    <property type="term" value="C:cytosol"/>
    <property type="evidence" value="ECO:0007669"/>
    <property type="project" value="TreeGrafter"/>
</dbReference>
<dbReference type="NCBIfam" id="TIGR00069">
    <property type="entry name" value="hisD"/>
    <property type="match status" value="1"/>
</dbReference>
<evidence type="ECO:0000256" key="11">
    <source>
        <dbReference type="ARBA" id="ARBA00049489"/>
    </source>
</evidence>
<feature type="binding site" evidence="12 16">
    <location>
        <position position="256"/>
    </location>
    <ligand>
        <name>substrate</name>
    </ligand>
</feature>
<evidence type="ECO:0000256" key="2">
    <source>
        <dbReference type="ARBA" id="ARBA00004940"/>
    </source>
</evidence>
<evidence type="ECO:0000313" key="20">
    <source>
        <dbReference type="Proteomes" id="UP000242432"/>
    </source>
</evidence>
<keyword evidence="10 12" id="KW-0368">Histidine biosynthesis</keyword>
<evidence type="ECO:0000256" key="17">
    <source>
        <dbReference type="PIRSR" id="PIRSR000099-4"/>
    </source>
</evidence>
<dbReference type="RefSeq" id="WP_078928522.1">
    <property type="nucleotide sequence ID" value="NZ_FUXX01000013.1"/>
</dbReference>
<dbReference type="PANTHER" id="PTHR21256">
    <property type="entry name" value="HISTIDINOL DEHYDROGENASE HDH"/>
    <property type="match status" value="1"/>
</dbReference>
<feature type="active site" description="Proton acceptor" evidence="12 14">
    <location>
        <position position="323"/>
    </location>
</feature>
<feature type="binding site" evidence="12 16">
    <location>
        <position position="324"/>
    </location>
    <ligand>
        <name>substrate</name>
    </ligand>
</feature>
<feature type="binding site" evidence="12 17">
    <location>
        <position position="416"/>
    </location>
    <ligand>
        <name>Zn(2+)</name>
        <dbReference type="ChEBI" id="CHEBI:29105"/>
    </ligand>
</feature>
<accession>A0A1T4V7R1</accession>
<dbReference type="EC" id="1.1.1.23" evidence="4 12"/>
<reference evidence="20" key="1">
    <citation type="submission" date="2017-02" db="EMBL/GenBank/DDBJ databases">
        <authorList>
            <person name="Varghese N."/>
            <person name="Submissions S."/>
        </authorList>
    </citation>
    <scope>NUCLEOTIDE SEQUENCE [LARGE SCALE GENOMIC DNA]</scope>
    <source>
        <strain evidence="20">DSM 3072</strain>
    </source>
</reference>
<dbReference type="InterPro" id="IPR001692">
    <property type="entry name" value="Histidinol_DH_CS"/>
</dbReference>
<name>A0A1T4V7R1_9GAMM</name>
<dbReference type="Gene3D" id="3.40.50.1980">
    <property type="entry name" value="Nitrogenase molybdenum iron protein domain"/>
    <property type="match status" value="2"/>
</dbReference>